<comment type="caution">
    <text evidence="2">The sequence shown here is derived from an EMBL/GenBank/DDBJ whole genome shotgun (WGS) entry which is preliminary data.</text>
</comment>
<keyword evidence="1" id="KW-0812">Transmembrane</keyword>
<protein>
    <submittedName>
        <fullName evidence="2">Uncharacterized protein</fullName>
    </submittedName>
</protein>
<keyword evidence="1" id="KW-0472">Membrane</keyword>
<sequence>MHHTTFEQHPVNGVPVVANNEYPVHLQHGQEVPWSSGLCDCFSDMPSCCLTAWCPCITFCRIADIVDKGKTTSLMSGGVFAILACATGCSGLYSWISRSKMRKEYMLEETPCNDFCVHCCCEPCALCQEYRELQNRGFDMSIGWQANLEKQNQGVAMTAPPTQAFDGVMRK</sequence>
<gene>
    <name evidence="2" type="ORF">K2173_010126</name>
</gene>
<evidence type="ECO:0000313" key="2">
    <source>
        <dbReference type="EMBL" id="KAJ8770081.1"/>
    </source>
</evidence>
<dbReference type="EMBL" id="JAIWQS010000003">
    <property type="protein sequence ID" value="KAJ8770081.1"/>
    <property type="molecule type" value="Genomic_DNA"/>
</dbReference>
<feature type="transmembrane region" description="Helical" evidence="1">
    <location>
        <begin position="74"/>
        <end position="96"/>
    </location>
</feature>
<reference evidence="2 3" key="1">
    <citation type="submission" date="2021-09" db="EMBL/GenBank/DDBJ databases">
        <title>Genomic insights and catalytic innovation underlie evolution of tropane alkaloids biosynthesis.</title>
        <authorList>
            <person name="Wang Y.-J."/>
            <person name="Tian T."/>
            <person name="Huang J.-P."/>
            <person name="Huang S.-X."/>
        </authorList>
    </citation>
    <scope>NUCLEOTIDE SEQUENCE [LARGE SCALE GENOMIC DNA]</scope>
    <source>
        <strain evidence="2">KIB-2018</strain>
        <tissue evidence="2">Leaf</tissue>
    </source>
</reference>
<keyword evidence="1" id="KW-1133">Transmembrane helix</keyword>
<dbReference type="AlphaFoldDB" id="A0AAV8TSY6"/>
<dbReference type="Proteomes" id="UP001159364">
    <property type="component" value="Linkage Group LG03"/>
</dbReference>
<organism evidence="2 3">
    <name type="scientific">Erythroxylum novogranatense</name>
    <dbReference type="NCBI Taxonomy" id="1862640"/>
    <lineage>
        <taxon>Eukaryota</taxon>
        <taxon>Viridiplantae</taxon>
        <taxon>Streptophyta</taxon>
        <taxon>Embryophyta</taxon>
        <taxon>Tracheophyta</taxon>
        <taxon>Spermatophyta</taxon>
        <taxon>Magnoliopsida</taxon>
        <taxon>eudicotyledons</taxon>
        <taxon>Gunneridae</taxon>
        <taxon>Pentapetalae</taxon>
        <taxon>rosids</taxon>
        <taxon>fabids</taxon>
        <taxon>Malpighiales</taxon>
        <taxon>Erythroxylaceae</taxon>
        <taxon>Erythroxylum</taxon>
    </lineage>
</organism>
<dbReference type="Pfam" id="PF04749">
    <property type="entry name" value="PLAC8"/>
    <property type="match status" value="1"/>
</dbReference>
<accession>A0AAV8TSY6</accession>
<dbReference type="InterPro" id="IPR006461">
    <property type="entry name" value="PLAC_motif_containing"/>
</dbReference>
<keyword evidence="3" id="KW-1185">Reference proteome</keyword>
<dbReference type="NCBIfam" id="TIGR01571">
    <property type="entry name" value="A_thal_Cys_rich"/>
    <property type="match status" value="1"/>
</dbReference>
<evidence type="ECO:0000256" key="1">
    <source>
        <dbReference type="SAM" id="Phobius"/>
    </source>
</evidence>
<proteinExistence type="predicted"/>
<evidence type="ECO:0000313" key="3">
    <source>
        <dbReference type="Proteomes" id="UP001159364"/>
    </source>
</evidence>
<dbReference type="PANTHER" id="PTHR15907">
    <property type="entry name" value="DUF614 FAMILY PROTEIN-RELATED"/>
    <property type="match status" value="1"/>
</dbReference>
<name>A0AAV8TSY6_9ROSI</name>